<dbReference type="SUPFAM" id="SSF50156">
    <property type="entry name" value="PDZ domain-like"/>
    <property type="match status" value="1"/>
</dbReference>
<dbReference type="SMART" id="SM00735">
    <property type="entry name" value="ZM"/>
    <property type="match status" value="1"/>
</dbReference>
<dbReference type="PROSITE" id="PS00478">
    <property type="entry name" value="LIM_DOMAIN_1"/>
    <property type="match status" value="1"/>
</dbReference>
<comment type="caution">
    <text evidence="10">The sequence shown here is derived from an EMBL/GenBank/DDBJ whole genome shotgun (WGS) entry which is preliminary data.</text>
</comment>
<gene>
    <name evidence="10" type="primary">Zasp52</name>
    <name evidence="10" type="ORF">GZH46_02931</name>
</gene>
<feature type="compositionally biased region" description="Polar residues" evidence="7">
    <location>
        <begin position="49"/>
        <end position="67"/>
    </location>
</feature>
<organism evidence="10 11">
    <name type="scientific">Fragariocoptes setiger</name>
    <dbReference type="NCBI Taxonomy" id="1670756"/>
    <lineage>
        <taxon>Eukaryota</taxon>
        <taxon>Metazoa</taxon>
        <taxon>Ecdysozoa</taxon>
        <taxon>Arthropoda</taxon>
        <taxon>Chelicerata</taxon>
        <taxon>Arachnida</taxon>
        <taxon>Acari</taxon>
        <taxon>Acariformes</taxon>
        <taxon>Trombidiformes</taxon>
        <taxon>Prostigmata</taxon>
        <taxon>Eupodina</taxon>
        <taxon>Eriophyoidea</taxon>
        <taxon>Phytoptidae</taxon>
        <taxon>Fragariocoptes</taxon>
    </lineage>
</organism>
<dbReference type="InterPro" id="IPR001478">
    <property type="entry name" value="PDZ"/>
</dbReference>
<keyword evidence="2" id="KW-0963">Cytoplasm</keyword>
<evidence type="ECO:0000259" key="9">
    <source>
        <dbReference type="PROSITE" id="PS50106"/>
    </source>
</evidence>
<feature type="compositionally biased region" description="Polar residues" evidence="7">
    <location>
        <begin position="266"/>
        <end position="309"/>
    </location>
</feature>
<evidence type="ECO:0000313" key="11">
    <source>
        <dbReference type="Proteomes" id="UP000825002"/>
    </source>
</evidence>
<feature type="domain" description="LIM zinc-binding" evidence="8">
    <location>
        <begin position="549"/>
        <end position="608"/>
    </location>
</feature>
<dbReference type="InterPro" id="IPR050604">
    <property type="entry name" value="PDZ-LIM_domain"/>
</dbReference>
<dbReference type="PROSITE" id="PS50023">
    <property type="entry name" value="LIM_DOMAIN_2"/>
    <property type="match status" value="3"/>
</dbReference>
<keyword evidence="5 6" id="KW-0440">LIM domain</keyword>
<feature type="domain" description="LIM zinc-binding" evidence="8">
    <location>
        <begin position="609"/>
        <end position="664"/>
    </location>
</feature>
<evidence type="ECO:0000256" key="4">
    <source>
        <dbReference type="ARBA" id="ARBA00022833"/>
    </source>
</evidence>
<dbReference type="Gene3D" id="2.10.110.10">
    <property type="entry name" value="Cysteine Rich Protein"/>
    <property type="match status" value="4"/>
</dbReference>
<evidence type="ECO:0000256" key="2">
    <source>
        <dbReference type="ARBA" id="ARBA00022490"/>
    </source>
</evidence>
<feature type="region of interest" description="Disordered" evidence="7">
    <location>
        <begin position="256"/>
        <end position="309"/>
    </location>
</feature>
<dbReference type="SMART" id="SM00228">
    <property type="entry name" value="PDZ"/>
    <property type="match status" value="1"/>
</dbReference>
<dbReference type="InterPro" id="IPR001781">
    <property type="entry name" value="Znf_LIM"/>
</dbReference>
<dbReference type="Gene3D" id="2.30.42.10">
    <property type="match status" value="1"/>
</dbReference>
<reference evidence="10 11" key="1">
    <citation type="submission" date="2020-10" db="EMBL/GenBank/DDBJ databases">
        <authorList>
            <person name="Klimov P.B."/>
            <person name="Dyachkov S.M."/>
            <person name="Chetverikov P.E."/>
        </authorList>
    </citation>
    <scope>NUCLEOTIDE SEQUENCE [LARGE SCALE GENOMIC DNA]</scope>
    <source>
        <strain evidence="10">BMOC 18-1129-001#AD2665</strain>
        <tissue evidence="10">Entire mites</tissue>
    </source>
</reference>
<evidence type="ECO:0000256" key="1">
    <source>
        <dbReference type="ARBA" id="ARBA00004496"/>
    </source>
</evidence>
<evidence type="ECO:0000256" key="3">
    <source>
        <dbReference type="ARBA" id="ARBA00022723"/>
    </source>
</evidence>
<name>A0ABQ7S567_9ACAR</name>
<dbReference type="InterPro" id="IPR031847">
    <property type="entry name" value="PDLI1-4/Zasp-like_mid"/>
</dbReference>
<accession>A0ABQ7S567</accession>
<feature type="domain" description="PDZ" evidence="9">
    <location>
        <begin position="11"/>
        <end position="118"/>
    </location>
</feature>
<proteinExistence type="predicted"/>
<keyword evidence="11" id="KW-1185">Reference proteome</keyword>
<evidence type="ECO:0000259" key="8">
    <source>
        <dbReference type="PROSITE" id="PS50023"/>
    </source>
</evidence>
<evidence type="ECO:0000256" key="7">
    <source>
        <dbReference type="SAM" id="MobiDB-lite"/>
    </source>
</evidence>
<feature type="non-terminal residue" evidence="10">
    <location>
        <position position="664"/>
    </location>
</feature>
<dbReference type="PROSITE" id="PS50106">
    <property type="entry name" value="PDZ"/>
    <property type="match status" value="1"/>
</dbReference>
<protein>
    <submittedName>
        <fullName evidence="10">PDZ and LIM domain protein Zasp</fullName>
    </submittedName>
</protein>
<dbReference type="InterPro" id="IPR006643">
    <property type="entry name" value="Zasp-like_motif"/>
</dbReference>
<feature type="domain" description="LIM zinc-binding" evidence="8">
    <location>
        <begin position="315"/>
        <end position="375"/>
    </location>
</feature>
<evidence type="ECO:0000256" key="6">
    <source>
        <dbReference type="PROSITE-ProRule" id="PRU00125"/>
    </source>
</evidence>
<dbReference type="Proteomes" id="UP000825002">
    <property type="component" value="Unassembled WGS sequence"/>
</dbReference>
<dbReference type="PANTHER" id="PTHR24214:SF38">
    <property type="entry name" value="PDZ AND LIM DOMAIN PROTEIN ZASP-RELATED"/>
    <property type="match status" value="1"/>
</dbReference>
<dbReference type="InterPro" id="IPR036034">
    <property type="entry name" value="PDZ_sf"/>
</dbReference>
<sequence>MDNKVSAANITVKLIRGDPSSPWGFRLEGGRDFSTNLTISKHSLHAPYSVNNDNNNKHSQASASNVNAGSLAERGGIQVGDILVKINGRLTDIMYHNDAQAAILNAGNQLELNIHRVPANVWSPSVTPVGRTVTNPNQAKACNVPTVFTKTSLAHDSRTVNQQLHNAGHAYNKSSKPFGSVNQQQRINNDGAQDRAGSNLVHNQYNSPMKLYSMDNIRETIEAHSELIAPGVKGINFMKPDAGVNTESEVYKLVMQEEEASRRRTSPNFSPNRSSSCERMSRLTTHNDGTIRSSSPSALPTQEGPNDKLSSNTTPICCECGQRIVGPFARLGWNKSIHSYCFKCTTCGTSLKNVGYFTVKDKLYCDIHAKQVLNQSLLGPSSQATSISAIGNQLGGHSVDNTSTLQTTKSLEPTARGQHTWQSMSHSSSMKEQQFTTRYGTNYDVNQPAKNNLRPSSNQGTQMAKTMPMGASNIKSLSLPGERVAVCSYCRLQIHGPYVLAGQSAWCKPCSQTHFNCTSCRRSLLNIGFVEETKNVYYCEQCFEQFHVPICSKCQMRVKGDCVHALDKKWHPMCFTCQHCKRPFGNSSFYLEDGAPYCETDWKQLFTTKCANCSCPIEVGDRWIEASNQSYHAQCFKCTTCRTQLEGMSFYCKGGRPYCRMHAR</sequence>
<dbReference type="SUPFAM" id="SSF57716">
    <property type="entry name" value="Glucocorticoid receptor-like (DNA-binding domain)"/>
    <property type="match status" value="3"/>
</dbReference>
<dbReference type="EMBL" id="JAIFTH010001347">
    <property type="protein sequence ID" value="KAG9508568.1"/>
    <property type="molecule type" value="Genomic_DNA"/>
</dbReference>
<keyword evidence="4 6" id="KW-0862">Zinc</keyword>
<dbReference type="SMART" id="SM00132">
    <property type="entry name" value="LIM"/>
    <property type="match status" value="4"/>
</dbReference>
<comment type="subcellular location">
    <subcellularLocation>
        <location evidence="1">Cytoplasm</location>
    </subcellularLocation>
</comment>
<evidence type="ECO:0000313" key="10">
    <source>
        <dbReference type="EMBL" id="KAG9508568.1"/>
    </source>
</evidence>
<dbReference type="Pfam" id="PF00412">
    <property type="entry name" value="LIM"/>
    <property type="match status" value="3"/>
</dbReference>
<dbReference type="Pfam" id="PF00595">
    <property type="entry name" value="PDZ"/>
    <property type="match status" value="1"/>
</dbReference>
<dbReference type="PANTHER" id="PTHR24214">
    <property type="entry name" value="PDZ AND LIM DOMAIN PROTEIN ZASP"/>
    <property type="match status" value="1"/>
</dbReference>
<dbReference type="Pfam" id="PF15936">
    <property type="entry name" value="DUF4749"/>
    <property type="match status" value="1"/>
</dbReference>
<evidence type="ECO:0000256" key="5">
    <source>
        <dbReference type="ARBA" id="ARBA00023038"/>
    </source>
</evidence>
<feature type="region of interest" description="Disordered" evidence="7">
    <location>
        <begin position="48"/>
        <end position="67"/>
    </location>
</feature>
<keyword evidence="3 6" id="KW-0479">Metal-binding</keyword>
<dbReference type="CDD" id="cd23068">
    <property type="entry name" value="PDZ_ZASP52-like"/>
    <property type="match status" value="1"/>
</dbReference>